<keyword evidence="6" id="KW-1185">Reference proteome</keyword>
<dbReference type="Pfam" id="PF14226">
    <property type="entry name" value="DIOX_N"/>
    <property type="match status" value="1"/>
</dbReference>
<proteinExistence type="predicted"/>
<sequence>MSSNTDVALVQEDKDVPSFAQKPFRSSIPVPNVQEMVRSDPLLVPKRYIRNEEDMPKEAHICHHLSSEIPIIDFSLLSKGYEQELNKLDLACKEWGFFQMVNHGVAREVMQGMKDAADKFFELPLEEKNKIAMLSDHKQGYGDVHVLSEERILDWSDRLILLIYPHRNRKPDVGPPTPFKEAIEIYTSEVRKVAKELLRSLSSIMGMEKDVLLGLHQELVQIMSGLLSFMLYA</sequence>
<dbReference type="AlphaFoldDB" id="A0AAW1W6X8"/>
<name>A0AAW1W6X8_RUBAR</name>
<gene>
    <name evidence="5" type="ORF">M0R45_029175</name>
</gene>
<evidence type="ECO:0000313" key="5">
    <source>
        <dbReference type="EMBL" id="KAK9920626.1"/>
    </source>
</evidence>
<feature type="domain" description="Non-haem dioxygenase N-terminal" evidence="4">
    <location>
        <begin position="69"/>
        <end position="165"/>
    </location>
</feature>
<keyword evidence="2" id="KW-0847">Vitamin C</keyword>
<dbReference type="InterPro" id="IPR027443">
    <property type="entry name" value="IPNS-like_sf"/>
</dbReference>
<organism evidence="5 6">
    <name type="scientific">Rubus argutus</name>
    <name type="common">Southern blackberry</name>
    <dbReference type="NCBI Taxonomy" id="59490"/>
    <lineage>
        <taxon>Eukaryota</taxon>
        <taxon>Viridiplantae</taxon>
        <taxon>Streptophyta</taxon>
        <taxon>Embryophyta</taxon>
        <taxon>Tracheophyta</taxon>
        <taxon>Spermatophyta</taxon>
        <taxon>Magnoliopsida</taxon>
        <taxon>eudicotyledons</taxon>
        <taxon>Gunneridae</taxon>
        <taxon>Pentapetalae</taxon>
        <taxon>rosids</taxon>
        <taxon>fabids</taxon>
        <taxon>Rosales</taxon>
        <taxon>Rosaceae</taxon>
        <taxon>Rosoideae</taxon>
        <taxon>Rosoideae incertae sedis</taxon>
        <taxon>Rubus</taxon>
    </lineage>
</organism>
<evidence type="ECO:0000313" key="6">
    <source>
        <dbReference type="Proteomes" id="UP001457282"/>
    </source>
</evidence>
<evidence type="ECO:0000256" key="1">
    <source>
        <dbReference type="ARBA" id="ARBA00022723"/>
    </source>
</evidence>
<protein>
    <recommendedName>
        <fullName evidence="4">Non-haem dioxygenase N-terminal domain-containing protein</fullName>
    </recommendedName>
</protein>
<dbReference type="InterPro" id="IPR050295">
    <property type="entry name" value="Plant_2OG-oxidoreductases"/>
</dbReference>
<comment type="caution">
    <text evidence="5">The sequence shown here is derived from an EMBL/GenBank/DDBJ whole genome shotgun (WGS) entry which is preliminary data.</text>
</comment>
<evidence type="ECO:0000256" key="2">
    <source>
        <dbReference type="ARBA" id="ARBA00022896"/>
    </source>
</evidence>
<dbReference type="EMBL" id="JBEDUW010000006">
    <property type="protein sequence ID" value="KAK9920626.1"/>
    <property type="molecule type" value="Genomic_DNA"/>
</dbReference>
<keyword evidence="1" id="KW-0479">Metal-binding</keyword>
<accession>A0AAW1W6X8</accession>
<keyword evidence="3" id="KW-0408">Iron</keyword>
<evidence type="ECO:0000256" key="3">
    <source>
        <dbReference type="ARBA" id="ARBA00023004"/>
    </source>
</evidence>
<dbReference type="GO" id="GO:0046872">
    <property type="term" value="F:metal ion binding"/>
    <property type="evidence" value="ECO:0007669"/>
    <property type="project" value="UniProtKB-KW"/>
</dbReference>
<dbReference type="GO" id="GO:0031418">
    <property type="term" value="F:L-ascorbic acid binding"/>
    <property type="evidence" value="ECO:0007669"/>
    <property type="project" value="UniProtKB-KW"/>
</dbReference>
<evidence type="ECO:0000259" key="4">
    <source>
        <dbReference type="Pfam" id="PF14226"/>
    </source>
</evidence>
<dbReference type="InterPro" id="IPR026992">
    <property type="entry name" value="DIOX_N"/>
</dbReference>
<dbReference type="Gene3D" id="2.60.120.330">
    <property type="entry name" value="B-lactam Antibiotic, Isopenicillin N Synthase, Chain"/>
    <property type="match status" value="1"/>
</dbReference>
<dbReference type="SUPFAM" id="SSF51197">
    <property type="entry name" value="Clavaminate synthase-like"/>
    <property type="match status" value="1"/>
</dbReference>
<dbReference type="FunFam" id="2.60.120.330:FF:000079">
    <property type="entry name" value="Protein SRG1"/>
    <property type="match status" value="1"/>
</dbReference>
<dbReference type="PANTHER" id="PTHR47991">
    <property type="entry name" value="OXOGLUTARATE/IRON-DEPENDENT DIOXYGENASE"/>
    <property type="match status" value="1"/>
</dbReference>
<reference evidence="5 6" key="1">
    <citation type="journal article" date="2023" name="G3 (Bethesda)">
        <title>A chromosome-length genome assembly and annotation of blackberry (Rubus argutus, cv. 'Hillquist').</title>
        <authorList>
            <person name="Bruna T."/>
            <person name="Aryal R."/>
            <person name="Dudchenko O."/>
            <person name="Sargent D.J."/>
            <person name="Mead D."/>
            <person name="Buti M."/>
            <person name="Cavallini A."/>
            <person name="Hytonen T."/>
            <person name="Andres J."/>
            <person name="Pham M."/>
            <person name="Weisz D."/>
            <person name="Mascagni F."/>
            <person name="Usai G."/>
            <person name="Natali L."/>
            <person name="Bassil N."/>
            <person name="Fernandez G.E."/>
            <person name="Lomsadze A."/>
            <person name="Armour M."/>
            <person name="Olukolu B."/>
            <person name="Poorten T."/>
            <person name="Britton C."/>
            <person name="Davik J."/>
            <person name="Ashrafi H."/>
            <person name="Aiden E.L."/>
            <person name="Borodovsky M."/>
            <person name="Worthington M."/>
        </authorList>
    </citation>
    <scope>NUCLEOTIDE SEQUENCE [LARGE SCALE GENOMIC DNA]</scope>
    <source>
        <strain evidence="5">PI 553951</strain>
    </source>
</reference>
<dbReference type="Proteomes" id="UP001457282">
    <property type="component" value="Unassembled WGS sequence"/>
</dbReference>